<evidence type="ECO:0000313" key="5">
    <source>
        <dbReference type="Proteomes" id="UP001516023"/>
    </source>
</evidence>
<evidence type="ECO:0000256" key="1">
    <source>
        <dbReference type="ARBA" id="ARBA00009670"/>
    </source>
</evidence>
<dbReference type="SUPFAM" id="SSF56112">
    <property type="entry name" value="Protein kinase-like (PK-like)"/>
    <property type="match status" value="1"/>
</dbReference>
<proteinExistence type="inferred from homology"/>
<dbReference type="EMBL" id="JABMIG020000237">
    <property type="protein sequence ID" value="KAL3784405.1"/>
    <property type="molecule type" value="Genomic_DNA"/>
</dbReference>
<dbReference type="Proteomes" id="UP001516023">
    <property type="component" value="Unassembled WGS sequence"/>
</dbReference>
<dbReference type="InterPro" id="IPR004147">
    <property type="entry name" value="ABC1_dom"/>
</dbReference>
<dbReference type="Pfam" id="PF03109">
    <property type="entry name" value="ABC1"/>
    <property type="match status" value="1"/>
</dbReference>
<dbReference type="PANTHER" id="PTHR10566">
    <property type="entry name" value="CHAPERONE-ACTIVITY OF BC1 COMPLEX CABC1 -RELATED"/>
    <property type="match status" value="1"/>
</dbReference>
<comment type="similarity">
    <text evidence="1">Belongs to the protein kinase superfamily. ADCK protein kinase family.</text>
</comment>
<feature type="domain" description="ABC1 atypical kinase-like" evidence="3">
    <location>
        <begin position="240"/>
        <end position="437"/>
    </location>
</feature>
<feature type="transmembrane region" description="Helical" evidence="2">
    <location>
        <begin position="738"/>
        <end position="757"/>
    </location>
</feature>
<evidence type="ECO:0000313" key="4">
    <source>
        <dbReference type="EMBL" id="KAL3784405.1"/>
    </source>
</evidence>
<name>A0ABD3P891_9STRA</name>
<keyword evidence="5" id="KW-1185">Reference proteome</keyword>
<keyword evidence="2" id="KW-0812">Transmembrane</keyword>
<dbReference type="InterPro" id="IPR011009">
    <property type="entry name" value="Kinase-like_dom_sf"/>
</dbReference>
<keyword evidence="2" id="KW-0472">Membrane</keyword>
<evidence type="ECO:0000256" key="2">
    <source>
        <dbReference type="SAM" id="Phobius"/>
    </source>
</evidence>
<keyword evidence="2" id="KW-1133">Transmembrane helix</keyword>
<accession>A0ABD3P891</accession>
<gene>
    <name evidence="4" type="ORF">HJC23_001289</name>
</gene>
<dbReference type="PANTHER" id="PTHR10566:SF113">
    <property type="entry name" value="PROTEIN ACTIVITY OF BC1 COMPLEX KINASE 7, CHLOROPLASTIC"/>
    <property type="match status" value="1"/>
</dbReference>
<reference evidence="4 5" key="1">
    <citation type="journal article" date="2020" name="G3 (Bethesda)">
        <title>Improved Reference Genome for Cyclotella cryptica CCMP332, a Model for Cell Wall Morphogenesis, Salinity Adaptation, and Lipid Production in Diatoms (Bacillariophyta).</title>
        <authorList>
            <person name="Roberts W.R."/>
            <person name="Downey K.M."/>
            <person name="Ruck E.C."/>
            <person name="Traller J.C."/>
            <person name="Alverson A.J."/>
        </authorList>
    </citation>
    <scope>NUCLEOTIDE SEQUENCE [LARGE SCALE GENOMIC DNA]</scope>
    <source>
        <strain evidence="4 5">CCMP332</strain>
    </source>
</reference>
<organism evidence="4 5">
    <name type="scientific">Cyclotella cryptica</name>
    <dbReference type="NCBI Taxonomy" id="29204"/>
    <lineage>
        <taxon>Eukaryota</taxon>
        <taxon>Sar</taxon>
        <taxon>Stramenopiles</taxon>
        <taxon>Ochrophyta</taxon>
        <taxon>Bacillariophyta</taxon>
        <taxon>Coscinodiscophyceae</taxon>
        <taxon>Thalassiosirophycidae</taxon>
        <taxon>Stephanodiscales</taxon>
        <taxon>Stephanodiscaceae</taxon>
        <taxon>Cyclotella</taxon>
    </lineage>
</organism>
<dbReference type="CDD" id="cd05121">
    <property type="entry name" value="ABC1_ADCK3-like"/>
    <property type="match status" value="1"/>
</dbReference>
<sequence length="780" mass="86571">MKLSPAPLVFLAIGAPSQGFTTPQTHLSSRSRTLHLFSTATPVTPTTLTDQEILSELESAAESIASDVLDNVDCIVDPTTGDAVDELCSDESLYFGVKRRLKQIVRGTLGLLRSTESASEEVDAKVESYLFGDVGGDEEEIVPEGEFLERGWTKRGNSSALRRNAEVWKFTFKSVFKVLGARKLRKAGDDNGAKKAEAEAALFIRDGLLRLGPTFVKLGQVVSTRTDVLPKTYTDVLKTLQDDVPGFSGKRAKEIVSVELGKPCDEIFTNFSSEPIAAASLGQVHTATYKGQKVAVKVQRAGLKELFDVDLKNLKKLAELLDKFDPKTDGADRDWVAIYEESERLLYLEIDYLNEAANAERFAKDFSDVDWVRVPEVFREVSTPRVLTMQFLESFKLTDLEKIDRLGLNRELLAKRTADAFLRQIVETGYFHCANHTSFDDFSCICTVIHTQLEVKRTTLHPSNNVLHGFVGNLCVDTQGNLVYYDFGMMDELKPNVRSGFRKFCTALFAGGPVIGDLELALNAKSLVDGVEEAGVLARGADRLAVEKLARYFMRTFKDNQLGKKKGSNIKESVGTDLQTLTENDVFRFPSTFTFIFRSFASIDGIGKGLSENFDLGKLAQPFIEKFTEVQKNETPAEKSFNIFTKATGLNSEDILKTVSSPKKIAYIEDTLRSIERGELKIRVRSLENDLLLPRICSTDMIQTKKALERMALTQSKMEKLLAASLLLNFAGMATSRILRSAGLVGALAFGFQIFAVNAKIKKFDKTQAKFVATKFVDDE</sequence>
<dbReference type="AlphaFoldDB" id="A0ABD3P891"/>
<comment type="caution">
    <text evidence="4">The sequence shown here is derived from an EMBL/GenBank/DDBJ whole genome shotgun (WGS) entry which is preliminary data.</text>
</comment>
<evidence type="ECO:0000259" key="3">
    <source>
        <dbReference type="Pfam" id="PF03109"/>
    </source>
</evidence>
<dbReference type="InterPro" id="IPR050154">
    <property type="entry name" value="UbiB_kinase"/>
</dbReference>
<protein>
    <recommendedName>
        <fullName evidence="3">ABC1 atypical kinase-like domain-containing protein</fullName>
    </recommendedName>
</protein>